<comment type="caution">
    <text evidence="5">The sequence shown here is derived from an EMBL/GenBank/DDBJ whole genome shotgun (WGS) entry which is preliminary data.</text>
</comment>
<dbReference type="SUPFAM" id="SSF53223">
    <property type="entry name" value="Aminoacid dehydrogenase-like, N-terminal domain"/>
    <property type="match status" value="1"/>
</dbReference>
<protein>
    <recommendedName>
        <fullName evidence="3">Shikimate dehydrogenase (NADP(+))</fullName>
        <shortName evidence="3">SDH</shortName>
        <ecNumber evidence="3">1.1.1.25</ecNumber>
    </recommendedName>
</protein>
<dbReference type="Pfam" id="PF08501">
    <property type="entry name" value="Shikimate_dh_N"/>
    <property type="match status" value="1"/>
</dbReference>
<evidence type="ECO:0000313" key="5">
    <source>
        <dbReference type="EMBL" id="PMC80078.1"/>
    </source>
</evidence>
<dbReference type="InterPro" id="IPR022893">
    <property type="entry name" value="Shikimate_DH_fam"/>
</dbReference>
<feature type="binding site" evidence="3">
    <location>
        <position position="112"/>
    </location>
    <ligand>
        <name>shikimate</name>
        <dbReference type="ChEBI" id="CHEBI:36208"/>
    </ligand>
</feature>
<dbReference type="GO" id="GO:0004764">
    <property type="term" value="F:shikimate 3-dehydrogenase (NADP+) activity"/>
    <property type="evidence" value="ECO:0007669"/>
    <property type="project" value="UniProtKB-UniRule"/>
</dbReference>
<dbReference type="GO" id="GO:0009423">
    <property type="term" value="P:chorismate biosynthetic process"/>
    <property type="evidence" value="ECO:0007669"/>
    <property type="project" value="UniProtKB-UniRule"/>
</dbReference>
<feature type="binding site" evidence="3">
    <location>
        <position position="96"/>
    </location>
    <ligand>
        <name>shikimate</name>
        <dbReference type="ChEBI" id="CHEBI:36208"/>
    </ligand>
</feature>
<feature type="domain" description="Shikimate dehydrogenase substrate binding N-terminal" evidence="4">
    <location>
        <begin position="16"/>
        <end position="98"/>
    </location>
</feature>
<feature type="binding site" evidence="3">
    <location>
        <position position="261"/>
    </location>
    <ligand>
        <name>NADP(+)</name>
        <dbReference type="ChEBI" id="CHEBI:58349"/>
    </ligand>
</feature>
<sequence>MDSITDINGTTKFAAVIGQPLGHSLSPIIYNTSFKAQDVNMVYIAFETGEAETIERIEHLKALDVQGINITMPGKFAAMQTVDRLDAASQYVNAVNMITRDKNGQWVGYNTDGAGLWLAVKNRGVDLAGKRLVVYGSGATSRIIIAQAVIEGMTDISVVARNIQDKDLLIQVCKALRADYPTIDLKLIDLSEQDQVATAVRNAEIVIQSTSLGMAASQGQSILADEHWLQAGTVVMDVIYEPMETRFMQQAKARDCVVIGGLDMLVYQAKLNYQLFAHKEMPVQVVFDTVKAQLLAQKSELKQGG</sequence>
<dbReference type="GO" id="GO:0009073">
    <property type="term" value="P:aromatic amino acid family biosynthetic process"/>
    <property type="evidence" value="ECO:0007669"/>
    <property type="project" value="UniProtKB-KW"/>
</dbReference>
<dbReference type="PANTHER" id="PTHR21089">
    <property type="entry name" value="SHIKIMATE DEHYDROGENASE"/>
    <property type="match status" value="1"/>
</dbReference>
<comment type="pathway">
    <text evidence="1 3">Metabolic intermediate biosynthesis; chorismate biosynthesis; chorismate from D-erythrose 4-phosphate and phosphoenolpyruvate: step 4/7.</text>
</comment>
<dbReference type="UniPathway" id="UPA00053">
    <property type="reaction ID" value="UER00087"/>
</dbReference>
<dbReference type="GO" id="GO:0008652">
    <property type="term" value="P:amino acid biosynthetic process"/>
    <property type="evidence" value="ECO:0007669"/>
    <property type="project" value="UniProtKB-KW"/>
</dbReference>
<dbReference type="Proteomes" id="UP000235701">
    <property type="component" value="Unassembled WGS sequence"/>
</dbReference>
<evidence type="ECO:0000313" key="6">
    <source>
        <dbReference type="Proteomes" id="UP000235701"/>
    </source>
</evidence>
<feature type="binding site" evidence="3">
    <location>
        <position position="268"/>
    </location>
    <ligand>
        <name>shikimate</name>
        <dbReference type="ChEBI" id="CHEBI:36208"/>
    </ligand>
</feature>
<keyword evidence="2 3" id="KW-0057">Aromatic amino acid biosynthesis</keyword>
<feature type="binding site" evidence="3">
    <location>
        <position position="71"/>
    </location>
    <ligand>
        <name>shikimate</name>
        <dbReference type="ChEBI" id="CHEBI:36208"/>
    </ligand>
</feature>
<dbReference type="CDD" id="cd01065">
    <property type="entry name" value="NAD_bind_Shikimate_DH"/>
    <property type="match status" value="1"/>
</dbReference>
<dbReference type="SUPFAM" id="SSF51735">
    <property type="entry name" value="NAD(P)-binding Rossmann-fold domains"/>
    <property type="match status" value="1"/>
</dbReference>
<dbReference type="GO" id="GO:0019632">
    <property type="term" value="P:shikimate metabolic process"/>
    <property type="evidence" value="ECO:0007669"/>
    <property type="project" value="TreeGrafter"/>
</dbReference>
<organism evidence="5 6">
    <name type="scientific">Aerococcus viridans</name>
    <dbReference type="NCBI Taxonomy" id="1377"/>
    <lineage>
        <taxon>Bacteria</taxon>
        <taxon>Bacillati</taxon>
        <taxon>Bacillota</taxon>
        <taxon>Bacilli</taxon>
        <taxon>Lactobacillales</taxon>
        <taxon>Aerococcaceae</taxon>
        <taxon>Aerococcus</taxon>
    </lineage>
</organism>
<evidence type="ECO:0000256" key="2">
    <source>
        <dbReference type="ARBA" id="ARBA00023141"/>
    </source>
</evidence>
<evidence type="ECO:0000256" key="1">
    <source>
        <dbReference type="ARBA" id="ARBA00004871"/>
    </source>
</evidence>
<dbReference type="PANTHER" id="PTHR21089:SF1">
    <property type="entry name" value="BIFUNCTIONAL 3-DEHYDROQUINATE DEHYDRATASE_SHIKIMATE DEHYDROGENASE, CHLOROPLASTIC"/>
    <property type="match status" value="1"/>
</dbReference>
<dbReference type="EMBL" id="PNHQ01000006">
    <property type="protein sequence ID" value="PMC80078.1"/>
    <property type="molecule type" value="Genomic_DNA"/>
</dbReference>
<dbReference type="InterPro" id="IPR013708">
    <property type="entry name" value="Shikimate_DH-bd_N"/>
</dbReference>
<keyword evidence="3" id="KW-0560">Oxidoreductase</keyword>
<dbReference type="Gene3D" id="3.40.50.10860">
    <property type="entry name" value="Leucine Dehydrogenase, chain A, domain 1"/>
    <property type="match status" value="1"/>
</dbReference>
<gene>
    <name evidence="3" type="primary">aroE</name>
    <name evidence="5" type="ORF">CJ191_03810</name>
</gene>
<evidence type="ECO:0000256" key="3">
    <source>
        <dbReference type="HAMAP-Rule" id="MF_00222"/>
    </source>
</evidence>
<feature type="binding site" evidence="3">
    <location>
        <position position="238"/>
    </location>
    <ligand>
        <name>NADP(+)</name>
        <dbReference type="ChEBI" id="CHEBI:58349"/>
    </ligand>
</feature>
<evidence type="ECO:0000259" key="4">
    <source>
        <dbReference type="Pfam" id="PF08501"/>
    </source>
</evidence>
<dbReference type="OrthoDB" id="9792692at2"/>
<keyword evidence="3" id="KW-0028">Amino-acid biosynthesis</keyword>
<feature type="binding site" evidence="3">
    <location>
        <position position="240"/>
    </location>
    <ligand>
        <name>shikimate</name>
        <dbReference type="ChEBI" id="CHEBI:36208"/>
    </ligand>
</feature>
<dbReference type="RefSeq" id="WP_102199020.1">
    <property type="nucleotide sequence ID" value="NZ_PNHQ01000006.1"/>
</dbReference>
<dbReference type="Gene3D" id="3.40.50.720">
    <property type="entry name" value="NAD(P)-binding Rossmann-like Domain"/>
    <property type="match status" value="1"/>
</dbReference>
<name>A0A2N6UET2_9LACT</name>
<dbReference type="InterPro" id="IPR036291">
    <property type="entry name" value="NAD(P)-bd_dom_sf"/>
</dbReference>
<comment type="subunit">
    <text evidence="3">Homodimer.</text>
</comment>
<keyword evidence="3" id="KW-0521">NADP</keyword>
<keyword evidence="6" id="KW-1185">Reference proteome</keyword>
<dbReference type="InterPro" id="IPR046346">
    <property type="entry name" value="Aminoacid_DH-like_N_sf"/>
</dbReference>
<accession>A0A2N6UET2</accession>
<comment type="catalytic activity">
    <reaction evidence="3">
        <text>shikimate + NADP(+) = 3-dehydroshikimate + NADPH + H(+)</text>
        <dbReference type="Rhea" id="RHEA:17737"/>
        <dbReference type="ChEBI" id="CHEBI:15378"/>
        <dbReference type="ChEBI" id="CHEBI:16630"/>
        <dbReference type="ChEBI" id="CHEBI:36208"/>
        <dbReference type="ChEBI" id="CHEBI:57783"/>
        <dbReference type="ChEBI" id="CHEBI:58349"/>
        <dbReference type="EC" id="1.1.1.25"/>
    </reaction>
</comment>
<feature type="binding site" evidence="3">
    <location>
        <begin position="24"/>
        <end position="26"/>
    </location>
    <ligand>
        <name>shikimate</name>
        <dbReference type="ChEBI" id="CHEBI:36208"/>
    </ligand>
</feature>
<dbReference type="HAMAP" id="MF_00222">
    <property type="entry name" value="Shikimate_DH_AroE"/>
    <property type="match status" value="1"/>
</dbReference>
<feature type="active site" description="Proton acceptor" evidence="3">
    <location>
        <position position="75"/>
    </location>
</feature>
<dbReference type="EC" id="1.1.1.25" evidence="3"/>
<dbReference type="AlphaFoldDB" id="A0A2N6UET2"/>
<comment type="function">
    <text evidence="3">Involved in the biosynthesis of the chorismate, which leads to the biosynthesis of aromatic amino acids. Catalyzes the reversible NADPH linked reduction of 3-dehydroshikimate (DHSA) to yield shikimate (SA).</text>
</comment>
<proteinExistence type="inferred from homology"/>
<reference evidence="5 6" key="1">
    <citation type="submission" date="2017-09" db="EMBL/GenBank/DDBJ databases">
        <title>Bacterial strain isolated from the female urinary microbiota.</title>
        <authorList>
            <person name="Thomas-White K."/>
            <person name="Kumar N."/>
            <person name="Forster S."/>
            <person name="Putonti C."/>
            <person name="Lawley T."/>
            <person name="Wolfe A.J."/>
        </authorList>
    </citation>
    <scope>NUCLEOTIDE SEQUENCE [LARGE SCALE GENOMIC DNA]</scope>
    <source>
        <strain evidence="5 6">UMB0240</strain>
    </source>
</reference>
<comment type="caution">
    <text evidence="3">Lacks conserved residue(s) required for the propagation of feature annotation.</text>
</comment>
<comment type="similarity">
    <text evidence="3">Belongs to the shikimate dehydrogenase family.</text>
</comment>